<feature type="domain" description="RNase III" evidence="7">
    <location>
        <begin position="2"/>
        <end position="131"/>
    </location>
</feature>
<dbReference type="Gene3D" id="1.10.1520.10">
    <property type="entry name" value="Ribonuclease III domain"/>
    <property type="match status" value="1"/>
</dbReference>
<comment type="subunit">
    <text evidence="6">Homodimer.</text>
</comment>
<dbReference type="InterPro" id="IPR000999">
    <property type="entry name" value="RNase_III_dom"/>
</dbReference>
<comment type="caution">
    <text evidence="8">The sequence shown here is derived from an EMBL/GenBank/DDBJ whole genome shotgun (WGS) entry which is preliminary data.</text>
</comment>
<evidence type="ECO:0000313" key="9">
    <source>
        <dbReference type="Proteomes" id="UP000824111"/>
    </source>
</evidence>
<organism evidence="8 9">
    <name type="scientific">Candidatus Avimonoglobus intestinipullorum</name>
    <dbReference type="NCBI Taxonomy" id="2840699"/>
    <lineage>
        <taxon>Bacteria</taxon>
        <taxon>Bacillati</taxon>
        <taxon>Bacillota</taxon>
        <taxon>Clostridia</taxon>
        <taxon>Eubacteriales</taxon>
        <taxon>Candidatus Avimonoglobus</taxon>
    </lineage>
</organism>
<dbReference type="GO" id="GO:0005737">
    <property type="term" value="C:cytoplasm"/>
    <property type="evidence" value="ECO:0007669"/>
    <property type="project" value="UniProtKB-SubCell"/>
</dbReference>
<keyword evidence="6" id="KW-0699">rRNA-binding</keyword>
<protein>
    <recommendedName>
        <fullName evidence="6">Mini-ribonuclease 3</fullName>
        <shortName evidence="6">Mini-3</shortName>
        <shortName evidence="6">Mini-RNase 3</shortName>
        <ecNumber evidence="6">3.1.26.-</ecNumber>
    </recommendedName>
    <alternativeName>
        <fullName evidence="6">Mini-RNase III</fullName>
        <shortName evidence="6">Mini-III</shortName>
    </alternativeName>
</protein>
<evidence type="ECO:0000256" key="6">
    <source>
        <dbReference type="HAMAP-Rule" id="MF_01468"/>
    </source>
</evidence>
<comment type="subcellular location">
    <subcellularLocation>
        <location evidence="6">Cytoplasm</location>
    </subcellularLocation>
</comment>
<dbReference type="EC" id="3.1.26.-" evidence="6"/>
<dbReference type="GO" id="GO:0004525">
    <property type="term" value="F:ribonuclease III activity"/>
    <property type="evidence" value="ECO:0007669"/>
    <property type="project" value="InterPro"/>
</dbReference>
<dbReference type="CDD" id="cd00593">
    <property type="entry name" value="RIBOc"/>
    <property type="match status" value="1"/>
</dbReference>
<evidence type="ECO:0000256" key="2">
    <source>
        <dbReference type="ARBA" id="ARBA00022552"/>
    </source>
</evidence>
<feature type="active site" evidence="6">
    <location>
        <position position="20"/>
    </location>
</feature>
<name>A0A9D1LTN1_9FIRM</name>
<gene>
    <name evidence="6" type="primary">mrnC</name>
    <name evidence="8" type="ORF">IAB04_00325</name>
</gene>
<evidence type="ECO:0000256" key="5">
    <source>
        <dbReference type="ARBA" id="ARBA00022801"/>
    </source>
</evidence>
<dbReference type="EMBL" id="DVND01000009">
    <property type="protein sequence ID" value="HIU47787.1"/>
    <property type="molecule type" value="Genomic_DNA"/>
</dbReference>
<keyword evidence="6" id="KW-0460">Magnesium</keyword>
<dbReference type="Proteomes" id="UP000824111">
    <property type="component" value="Unassembled WGS sequence"/>
</dbReference>
<evidence type="ECO:0000256" key="4">
    <source>
        <dbReference type="ARBA" id="ARBA00022759"/>
    </source>
</evidence>
<reference evidence="8" key="1">
    <citation type="submission" date="2020-10" db="EMBL/GenBank/DDBJ databases">
        <authorList>
            <person name="Gilroy R."/>
        </authorList>
    </citation>
    <scope>NUCLEOTIDE SEQUENCE</scope>
    <source>
        <strain evidence="8">ChiSjej4B22-9803</strain>
    </source>
</reference>
<keyword evidence="4 6" id="KW-0255">Endonuclease</keyword>
<dbReference type="AlphaFoldDB" id="A0A9D1LTN1"/>
<dbReference type="GO" id="GO:0019843">
    <property type="term" value="F:rRNA binding"/>
    <property type="evidence" value="ECO:0007669"/>
    <property type="project" value="UniProtKB-UniRule"/>
</dbReference>
<dbReference type="InterPro" id="IPR036389">
    <property type="entry name" value="RNase_III_sf"/>
</dbReference>
<dbReference type="InterPro" id="IPR008226">
    <property type="entry name" value="Mini3_fam"/>
</dbReference>
<evidence type="ECO:0000256" key="1">
    <source>
        <dbReference type="ARBA" id="ARBA00022517"/>
    </source>
</evidence>
<keyword evidence="6" id="KW-0694">RNA-binding</keyword>
<dbReference type="SMART" id="SM00535">
    <property type="entry name" value="RIBOc"/>
    <property type="match status" value="1"/>
</dbReference>
<dbReference type="GO" id="GO:0006364">
    <property type="term" value="P:rRNA processing"/>
    <property type="evidence" value="ECO:0007669"/>
    <property type="project" value="UniProtKB-UniRule"/>
</dbReference>
<keyword evidence="5 6" id="KW-0378">Hydrolase</keyword>
<evidence type="ECO:0000259" key="7">
    <source>
        <dbReference type="SMART" id="SM00535"/>
    </source>
</evidence>
<dbReference type="HAMAP" id="MF_01468">
    <property type="entry name" value="RNase_Mini_III"/>
    <property type="match status" value="1"/>
</dbReference>
<evidence type="ECO:0000256" key="3">
    <source>
        <dbReference type="ARBA" id="ARBA00022722"/>
    </source>
</evidence>
<reference evidence="8" key="2">
    <citation type="journal article" date="2021" name="PeerJ">
        <title>Extensive microbial diversity within the chicken gut microbiome revealed by metagenomics and culture.</title>
        <authorList>
            <person name="Gilroy R."/>
            <person name="Ravi A."/>
            <person name="Getino M."/>
            <person name="Pursley I."/>
            <person name="Horton D.L."/>
            <person name="Alikhan N.F."/>
            <person name="Baker D."/>
            <person name="Gharbi K."/>
            <person name="Hall N."/>
            <person name="Watson M."/>
            <person name="Adriaenssens E.M."/>
            <person name="Foster-Nyarko E."/>
            <person name="Jarju S."/>
            <person name="Secka A."/>
            <person name="Antonio M."/>
            <person name="Oren A."/>
            <person name="Chaudhuri R.R."/>
            <person name="La Ragione R."/>
            <person name="Hildebrand F."/>
            <person name="Pallen M.J."/>
        </authorList>
    </citation>
    <scope>NUCLEOTIDE SEQUENCE</scope>
    <source>
        <strain evidence="8">ChiSjej4B22-9803</strain>
    </source>
</reference>
<dbReference type="PIRSF" id="PIRSF005520">
    <property type="entry name" value="UCP005520"/>
    <property type="match status" value="1"/>
</dbReference>
<keyword evidence="3 6" id="KW-0540">Nuclease</keyword>
<comment type="similarity">
    <text evidence="6">Belongs to the MrnC RNase family.</text>
</comment>
<comment type="cofactor">
    <cofactor evidence="6">
        <name>Mg(2+)</name>
        <dbReference type="ChEBI" id="CHEBI:18420"/>
    </cofactor>
</comment>
<dbReference type="PANTHER" id="PTHR34276">
    <property type="entry name" value="MINI-RIBONUCLEASE 3"/>
    <property type="match status" value="1"/>
</dbReference>
<proteinExistence type="inferred from homology"/>
<dbReference type="SUPFAM" id="SSF69065">
    <property type="entry name" value="RNase III domain-like"/>
    <property type="match status" value="1"/>
</dbReference>
<dbReference type="PANTHER" id="PTHR34276:SF1">
    <property type="entry name" value="MINI-RIBONUCLEASE 3"/>
    <property type="match status" value="1"/>
</dbReference>
<keyword evidence="2 6" id="KW-0698">rRNA processing</keyword>
<evidence type="ECO:0000313" key="8">
    <source>
        <dbReference type="EMBL" id="HIU47787.1"/>
    </source>
</evidence>
<keyword evidence="1 6" id="KW-0690">Ribosome biogenesis</keyword>
<comment type="function">
    <text evidence="6">Involved in correct processing of both the 5' and 3' ends of 23S rRNA precursor. Processes 30S rRNA precursor transcript even in absence of ribonuclease 3 (Rnc); Rnc processes 30S rRNA into smaller rRNA precursors.</text>
</comment>
<accession>A0A9D1LTN1</accession>
<dbReference type="Pfam" id="PF00636">
    <property type="entry name" value="Ribonuclease_3"/>
    <property type="match status" value="1"/>
</dbReference>
<keyword evidence="6" id="KW-0963">Cytoplasm</keyword>
<sequence>MEFEKKARQYSPLVLAYIGDSVYEVYVRSRLLAEFPDLPAHKLHVLATARVKAHAQSNSIRFLEPLFTEEELAVYKRGRNAKSATVPKNADLTDYRRATGFEAAVGYLYIKGDRERLETLMKQAYEHAADEID</sequence>